<dbReference type="PANTHER" id="PTHR32226:SF2">
    <property type="entry name" value="TELO2-INTERACTING PROTEIN 2"/>
    <property type="match status" value="1"/>
</dbReference>
<evidence type="ECO:0008006" key="5">
    <source>
        <dbReference type="Google" id="ProtNLM"/>
    </source>
</evidence>
<name>A0A9W9A178_9AGAR</name>
<dbReference type="EMBL" id="JAOTPV010000021">
    <property type="protein sequence ID" value="KAJ4472023.1"/>
    <property type="molecule type" value="Genomic_DNA"/>
</dbReference>
<dbReference type="GO" id="GO:0110078">
    <property type="term" value="C:TTT Hsp90 cochaperone complex"/>
    <property type="evidence" value="ECO:0007669"/>
    <property type="project" value="InterPro"/>
</dbReference>
<dbReference type="GO" id="GO:0005829">
    <property type="term" value="C:cytosol"/>
    <property type="evidence" value="ECO:0007669"/>
    <property type="project" value="TreeGrafter"/>
</dbReference>
<dbReference type="GO" id="GO:0005634">
    <property type="term" value="C:nucleus"/>
    <property type="evidence" value="ECO:0007669"/>
    <property type="project" value="TreeGrafter"/>
</dbReference>
<evidence type="ECO:0000313" key="3">
    <source>
        <dbReference type="EMBL" id="KAJ4472023.1"/>
    </source>
</evidence>
<comment type="caution">
    <text evidence="3">The sequence shown here is derived from an EMBL/GenBank/DDBJ whole genome shotgun (WGS) entry which is preliminary data.</text>
</comment>
<comment type="similarity">
    <text evidence="1">Belongs to the TTI2 family.</text>
</comment>
<dbReference type="SUPFAM" id="SSF48371">
    <property type="entry name" value="ARM repeat"/>
    <property type="match status" value="1"/>
</dbReference>
<evidence type="ECO:0000256" key="2">
    <source>
        <dbReference type="SAM" id="MobiDB-lite"/>
    </source>
</evidence>
<dbReference type="InterPro" id="IPR018870">
    <property type="entry name" value="Tti2"/>
</dbReference>
<dbReference type="OrthoDB" id="6417021at2759"/>
<keyword evidence="4" id="KW-1185">Reference proteome</keyword>
<sequence>MSENDLREILECLQIPSEYAHAETAETIARLNSWKSTSTHLLRDLSRLAKEKELSVAEQANVIAAAVSFDGENSWTSPESHALATEILSDFSEPDSSLMFQLLETDVNPLFRPSLHPSLNPSTGRKLDRPAGGPMGTQDFYETQTWKKYPAAGNLVSWCLRHIQSQDYDRLWYLVIPPIMTFLDDYQVPYKLEGVRMVEELLQHVPREILKRTGVDGLILTSLNTCLAQLDDAESPQLIQTAISASLSLSLLTTNLGSSAQFDQLCALLGERIVGTIWLYSYDKPGVVQASVDSLPPLLSALGLGCCRYLKALIPQLLHPLLPVPFTTAPFDLQISSLHVLTVIMNECPCRMSQWQGTILDGISRCWVNSTETQLTANHSGVEKLKKHLRSSCEALAKVCPTIIEGEFRRLLVADYEMFQDLVAGIA</sequence>
<protein>
    <recommendedName>
        <fullName evidence="5">ARM repeat-containing protein</fullName>
    </recommendedName>
</protein>
<dbReference type="Proteomes" id="UP001150266">
    <property type="component" value="Unassembled WGS sequence"/>
</dbReference>
<dbReference type="PANTHER" id="PTHR32226">
    <property type="entry name" value="TELO2-INTERACTING PROTEIN 2"/>
    <property type="match status" value="1"/>
</dbReference>
<evidence type="ECO:0000256" key="1">
    <source>
        <dbReference type="ARBA" id="ARBA00034736"/>
    </source>
</evidence>
<organism evidence="3 4">
    <name type="scientific">Lentinula aciculospora</name>
    <dbReference type="NCBI Taxonomy" id="153920"/>
    <lineage>
        <taxon>Eukaryota</taxon>
        <taxon>Fungi</taxon>
        <taxon>Dikarya</taxon>
        <taxon>Basidiomycota</taxon>
        <taxon>Agaricomycotina</taxon>
        <taxon>Agaricomycetes</taxon>
        <taxon>Agaricomycetidae</taxon>
        <taxon>Agaricales</taxon>
        <taxon>Marasmiineae</taxon>
        <taxon>Omphalotaceae</taxon>
        <taxon>Lentinula</taxon>
    </lineage>
</organism>
<proteinExistence type="inferred from homology"/>
<reference evidence="3" key="1">
    <citation type="submission" date="2022-08" db="EMBL/GenBank/DDBJ databases">
        <title>A Global Phylogenomic Analysis of the Shiitake Genus Lentinula.</title>
        <authorList>
            <consortium name="DOE Joint Genome Institute"/>
            <person name="Sierra-Patev S."/>
            <person name="Min B."/>
            <person name="Naranjo-Ortiz M."/>
            <person name="Looney B."/>
            <person name="Konkel Z."/>
            <person name="Slot J.C."/>
            <person name="Sakamoto Y."/>
            <person name="Steenwyk J.L."/>
            <person name="Rokas A."/>
            <person name="Carro J."/>
            <person name="Camarero S."/>
            <person name="Ferreira P."/>
            <person name="Molpeceres G."/>
            <person name="Ruiz-Duenas F.J."/>
            <person name="Serrano A."/>
            <person name="Henrissat B."/>
            <person name="Drula E."/>
            <person name="Hughes K.W."/>
            <person name="Mata J.L."/>
            <person name="Ishikawa N.K."/>
            <person name="Vargas-Isla R."/>
            <person name="Ushijima S."/>
            <person name="Smith C.A."/>
            <person name="Ahrendt S."/>
            <person name="Andreopoulos W."/>
            <person name="He G."/>
            <person name="Labutti K."/>
            <person name="Lipzen A."/>
            <person name="Ng V."/>
            <person name="Riley R."/>
            <person name="Sandor L."/>
            <person name="Barry K."/>
            <person name="Martinez A.T."/>
            <person name="Xiao Y."/>
            <person name="Gibbons J.G."/>
            <person name="Terashima K."/>
            <person name="Grigoriev I.V."/>
            <person name="Hibbett D.S."/>
        </authorList>
    </citation>
    <scope>NUCLEOTIDE SEQUENCE</scope>
    <source>
        <strain evidence="3">JLM2183</strain>
    </source>
</reference>
<dbReference type="AlphaFoldDB" id="A0A9W9A178"/>
<evidence type="ECO:0000313" key="4">
    <source>
        <dbReference type="Proteomes" id="UP001150266"/>
    </source>
</evidence>
<accession>A0A9W9A178</accession>
<feature type="region of interest" description="Disordered" evidence="2">
    <location>
        <begin position="114"/>
        <end position="134"/>
    </location>
</feature>
<dbReference type="InterPro" id="IPR016024">
    <property type="entry name" value="ARM-type_fold"/>
</dbReference>
<dbReference type="Pfam" id="PF10521">
    <property type="entry name" value="Tti2"/>
    <property type="match status" value="1"/>
</dbReference>
<gene>
    <name evidence="3" type="ORF">J3R30DRAFT_3659960</name>
</gene>